<protein>
    <submittedName>
        <fullName evidence="1">Uncharacterized protein</fullName>
    </submittedName>
</protein>
<sequence length="23" mass="2550">MSQIILKSSSLGQDIYVYGKTAF</sequence>
<dbReference type="AlphaFoldDB" id="A0A2P2NW04"/>
<organism evidence="1">
    <name type="scientific">Rhizophora mucronata</name>
    <name type="common">Asiatic mangrove</name>
    <dbReference type="NCBI Taxonomy" id="61149"/>
    <lineage>
        <taxon>Eukaryota</taxon>
        <taxon>Viridiplantae</taxon>
        <taxon>Streptophyta</taxon>
        <taxon>Embryophyta</taxon>
        <taxon>Tracheophyta</taxon>
        <taxon>Spermatophyta</taxon>
        <taxon>Magnoliopsida</taxon>
        <taxon>eudicotyledons</taxon>
        <taxon>Gunneridae</taxon>
        <taxon>Pentapetalae</taxon>
        <taxon>rosids</taxon>
        <taxon>fabids</taxon>
        <taxon>Malpighiales</taxon>
        <taxon>Rhizophoraceae</taxon>
        <taxon>Rhizophora</taxon>
    </lineage>
</organism>
<evidence type="ECO:0000313" key="1">
    <source>
        <dbReference type="EMBL" id="MBX46599.1"/>
    </source>
</evidence>
<proteinExistence type="predicted"/>
<name>A0A2P2NW04_RHIMU</name>
<dbReference type="EMBL" id="GGEC01066115">
    <property type="protein sequence ID" value="MBX46599.1"/>
    <property type="molecule type" value="Transcribed_RNA"/>
</dbReference>
<accession>A0A2P2NW04</accession>
<reference evidence="1" key="1">
    <citation type="submission" date="2018-02" db="EMBL/GenBank/DDBJ databases">
        <title>Rhizophora mucronata_Transcriptome.</title>
        <authorList>
            <person name="Meera S.P."/>
            <person name="Sreeshan A."/>
            <person name="Augustine A."/>
        </authorList>
    </citation>
    <scope>NUCLEOTIDE SEQUENCE</scope>
    <source>
        <tissue evidence="1">Leaf</tissue>
    </source>
</reference>